<evidence type="ECO:0000313" key="3">
    <source>
        <dbReference type="Proteomes" id="UP001307705"/>
    </source>
</evidence>
<protein>
    <submittedName>
        <fullName evidence="2">Uncharacterized protein</fullName>
    </submittedName>
</protein>
<feature type="transmembrane region" description="Helical" evidence="1">
    <location>
        <begin position="66"/>
        <end position="84"/>
    </location>
</feature>
<evidence type="ECO:0000256" key="1">
    <source>
        <dbReference type="SAM" id="Phobius"/>
    </source>
</evidence>
<accession>A0ABQ6Q1P3</accession>
<proteinExistence type="predicted"/>
<gene>
    <name evidence="2" type="ORF">Ataiwa_23650</name>
</gene>
<dbReference type="InterPro" id="IPR046674">
    <property type="entry name" value="DUF6544"/>
</dbReference>
<dbReference type="Pfam" id="PF20181">
    <property type="entry name" value="DUF6544"/>
    <property type="match status" value="1"/>
</dbReference>
<reference evidence="2 3" key="1">
    <citation type="submission" date="2023-08" db="EMBL/GenBank/DDBJ databases">
        <title>Draft genome sequence of Algoriphagus taiwanensis.</title>
        <authorList>
            <person name="Takatani N."/>
            <person name="Hosokawa M."/>
            <person name="Sawabe T."/>
        </authorList>
    </citation>
    <scope>NUCLEOTIDE SEQUENCE [LARGE SCALE GENOMIC DNA]</scope>
    <source>
        <strain evidence="2 3">JCM 19755</strain>
    </source>
</reference>
<comment type="caution">
    <text evidence="2">The sequence shown here is derived from an EMBL/GenBank/DDBJ whole genome shotgun (WGS) entry which is preliminary data.</text>
</comment>
<dbReference type="Proteomes" id="UP001307705">
    <property type="component" value="Unassembled WGS sequence"/>
</dbReference>
<keyword evidence="1" id="KW-0812">Transmembrane</keyword>
<organism evidence="2 3">
    <name type="scientific">Algoriphagus taiwanensis</name>
    <dbReference type="NCBI Taxonomy" id="1445656"/>
    <lineage>
        <taxon>Bacteria</taxon>
        <taxon>Pseudomonadati</taxon>
        <taxon>Bacteroidota</taxon>
        <taxon>Cytophagia</taxon>
        <taxon>Cytophagales</taxon>
        <taxon>Cyclobacteriaceae</taxon>
        <taxon>Algoriphagus</taxon>
    </lineage>
</organism>
<dbReference type="RefSeq" id="WP_338228925.1">
    <property type="nucleotide sequence ID" value="NZ_BTPE01000007.1"/>
</dbReference>
<keyword evidence="1" id="KW-0472">Membrane</keyword>
<sequence>MRILFSILVILHGLIHLLGWLKGFGLREIKELTLPISKPLAAIWLFSALLLLVYAALYLVQSKYSWIFGILAALVSQVLILIFWKDAKIGTIPNILIFLVSLMAWGQHRFQQVVKQESSEIYRKSIQGEAPLVEEKQLEKLPGPVKNWLKQSGMMGKPFHKGAKVTQSAEMKMNPDQEKWMKASAWQYTSIDPPAFIWTVDAQMNAFLGFKGKDRFKDGKGQMLIRLNSLIPIVDETGEKMDEGSIQRFLGEMVWFPSLALSPYIRWEQIDNMSAKATLDYQGTSGSGTFFFNEEGDVIRFSALRYRGNEPDAQRREWIMDIQEYSTFEGIRVPSKMTSTWRLGSGDWTWLKLEVNDIKYNPERMEF</sequence>
<keyword evidence="1" id="KW-1133">Transmembrane helix</keyword>
<keyword evidence="3" id="KW-1185">Reference proteome</keyword>
<name>A0ABQ6Q1P3_9BACT</name>
<feature type="transmembrane region" description="Helical" evidence="1">
    <location>
        <begin position="41"/>
        <end position="59"/>
    </location>
</feature>
<evidence type="ECO:0000313" key="2">
    <source>
        <dbReference type="EMBL" id="GMQ34093.1"/>
    </source>
</evidence>
<dbReference type="EMBL" id="BTPE01000007">
    <property type="protein sequence ID" value="GMQ34093.1"/>
    <property type="molecule type" value="Genomic_DNA"/>
</dbReference>
<feature type="transmembrane region" description="Helical" evidence="1">
    <location>
        <begin position="90"/>
        <end position="106"/>
    </location>
</feature>